<organism evidence="7 8">
    <name type="scientific">Spirosoma arboris</name>
    <dbReference type="NCBI Taxonomy" id="2682092"/>
    <lineage>
        <taxon>Bacteria</taxon>
        <taxon>Pseudomonadati</taxon>
        <taxon>Bacteroidota</taxon>
        <taxon>Cytophagia</taxon>
        <taxon>Cytophagales</taxon>
        <taxon>Cytophagaceae</taxon>
        <taxon>Spirosoma</taxon>
    </lineage>
</organism>
<dbReference type="Pfam" id="PF00884">
    <property type="entry name" value="Sulfatase"/>
    <property type="match status" value="1"/>
</dbReference>
<feature type="signal peptide" evidence="5">
    <location>
        <begin position="1"/>
        <end position="22"/>
    </location>
</feature>
<dbReference type="SUPFAM" id="SSF53649">
    <property type="entry name" value="Alkaline phosphatase-like"/>
    <property type="match status" value="1"/>
</dbReference>
<dbReference type="CDD" id="cd16146">
    <property type="entry name" value="ARS_like"/>
    <property type="match status" value="1"/>
</dbReference>
<dbReference type="InterPro" id="IPR000917">
    <property type="entry name" value="Sulfatase_N"/>
</dbReference>
<protein>
    <submittedName>
        <fullName evidence="7">Sulfatase-like hydrolase/transferase</fullName>
    </submittedName>
</protein>
<dbReference type="Proteomes" id="UP000436006">
    <property type="component" value="Unassembled WGS sequence"/>
</dbReference>
<dbReference type="GO" id="GO:0046872">
    <property type="term" value="F:metal ion binding"/>
    <property type="evidence" value="ECO:0007669"/>
    <property type="project" value="UniProtKB-KW"/>
</dbReference>
<comment type="similarity">
    <text evidence="1">Belongs to the sulfatase family.</text>
</comment>
<evidence type="ECO:0000313" key="7">
    <source>
        <dbReference type="EMBL" id="MVM29341.1"/>
    </source>
</evidence>
<evidence type="ECO:0000259" key="6">
    <source>
        <dbReference type="Pfam" id="PF00884"/>
    </source>
</evidence>
<dbReference type="InterPro" id="IPR017850">
    <property type="entry name" value="Alkaline_phosphatase_core_sf"/>
</dbReference>
<evidence type="ECO:0000256" key="4">
    <source>
        <dbReference type="ARBA" id="ARBA00022837"/>
    </source>
</evidence>
<dbReference type="GO" id="GO:0016740">
    <property type="term" value="F:transferase activity"/>
    <property type="evidence" value="ECO:0007669"/>
    <property type="project" value="UniProtKB-KW"/>
</dbReference>
<dbReference type="GO" id="GO:0004065">
    <property type="term" value="F:arylsulfatase activity"/>
    <property type="evidence" value="ECO:0007669"/>
    <property type="project" value="TreeGrafter"/>
</dbReference>
<evidence type="ECO:0000256" key="5">
    <source>
        <dbReference type="SAM" id="SignalP"/>
    </source>
</evidence>
<keyword evidence="2" id="KW-0479">Metal-binding</keyword>
<gene>
    <name evidence="7" type="ORF">GO755_04795</name>
</gene>
<dbReference type="RefSeq" id="WP_157583615.1">
    <property type="nucleotide sequence ID" value="NZ_WPIN01000002.1"/>
</dbReference>
<evidence type="ECO:0000256" key="2">
    <source>
        <dbReference type="ARBA" id="ARBA00022723"/>
    </source>
</evidence>
<evidence type="ECO:0000256" key="1">
    <source>
        <dbReference type="ARBA" id="ARBA00008779"/>
    </source>
</evidence>
<dbReference type="PROSITE" id="PS00523">
    <property type="entry name" value="SULFATASE_1"/>
    <property type="match status" value="1"/>
</dbReference>
<dbReference type="InterPro" id="IPR050738">
    <property type="entry name" value="Sulfatase"/>
</dbReference>
<keyword evidence="3 7" id="KW-0378">Hydrolase</keyword>
<keyword evidence="4" id="KW-0106">Calcium</keyword>
<dbReference type="PANTHER" id="PTHR42693">
    <property type="entry name" value="ARYLSULFATASE FAMILY MEMBER"/>
    <property type="match status" value="1"/>
</dbReference>
<accession>A0A7K1S691</accession>
<dbReference type="PANTHER" id="PTHR42693:SF53">
    <property type="entry name" value="ENDO-4-O-SULFATASE"/>
    <property type="match status" value="1"/>
</dbReference>
<evidence type="ECO:0000313" key="8">
    <source>
        <dbReference type="Proteomes" id="UP000436006"/>
    </source>
</evidence>
<feature type="domain" description="Sulfatase N-terminal" evidence="6">
    <location>
        <begin position="34"/>
        <end position="368"/>
    </location>
</feature>
<comment type="caution">
    <text evidence="7">The sequence shown here is derived from an EMBL/GenBank/DDBJ whole genome shotgun (WGS) entry which is preliminary data.</text>
</comment>
<sequence length="596" mass="66822">MKQRAVLRLLLASVFITTSVWAQPSASPKAVKRPNIILIMTDDQGYGDLGFYGNPHLKTPNIDAFATQSTRLANYHTSPVCSPTRASLLTGRYHQRTGVHDTYNGGSIMATEEVTLAEILAQHGYQTGIVGKWHLGDNYPYRASEQGFAFSFVGHGGGIGQPGDHADNFFRPDSSYFNSTLYKNNVPVKSSGYCTDVFTDAALDFLKTSQQKSGDAARPFFLYVAYNAPHDPLQVPKKYYDQYKDLAFNTPFDTKPGTDWAAMTEKDKEDARRAYAMITNIDDNVGRILAQVKALNLEENTIVIFTTDNGNQQVRFNTGLKGRKGTVYEGGTRTPHFIRGNGIFPVDKDINTRLTHIDILPTLLEAVHIPLPGNLRLDGQSALPFIQGRQVERKGVFYNAWNRGWPEPYRNAALYKNDYKLVAVNADAQKPESFELYNLKTDPYERTNLISTNPAIAQELKTELDKVYKDIAASPNLVTRRISLGTTHENSTVLTRQDWSGLVSNWIAETGLAYWAVRVETDGCYDFTIQNRAIKKGSRVVVRVGQTQRSLQTDQDNSTKETISQVYLKRGDYNLESWLETDKGTLGPFYVDVKKR</sequence>
<feature type="chain" id="PRO_5029694980" evidence="5">
    <location>
        <begin position="23"/>
        <end position="596"/>
    </location>
</feature>
<name>A0A7K1S691_9BACT</name>
<dbReference type="Gene3D" id="3.40.720.10">
    <property type="entry name" value="Alkaline Phosphatase, subunit A"/>
    <property type="match status" value="1"/>
</dbReference>
<dbReference type="Gene3D" id="3.30.1120.10">
    <property type="match status" value="1"/>
</dbReference>
<dbReference type="PROSITE" id="PS00149">
    <property type="entry name" value="SULFATASE_2"/>
    <property type="match status" value="1"/>
</dbReference>
<proteinExistence type="inferred from homology"/>
<keyword evidence="8" id="KW-1185">Reference proteome</keyword>
<reference evidence="7 8" key="1">
    <citation type="submission" date="2019-12" db="EMBL/GenBank/DDBJ databases">
        <title>Spirosoma sp. HMF4905 genome sequencing and assembly.</title>
        <authorList>
            <person name="Kang H."/>
            <person name="Cha I."/>
            <person name="Kim H."/>
            <person name="Joh K."/>
        </authorList>
    </citation>
    <scope>NUCLEOTIDE SEQUENCE [LARGE SCALE GENOMIC DNA]</scope>
    <source>
        <strain evidence="7 8">HMF4905</strain>
    </source>
</reference>
<dbReference type="AlphaFoldDB" id="A0A7K1S691"/>
<keyword evidence="5" id="KW-0732">Signal</keyword>
<keyword evidence="7" id="KW-0808">Transferase</keyword>
<evidence type="ECO:0000256" key="3">
    <source>
        <dbReference type="ARBA" id="ARBA00022801"/>
    </source>
</evidence>
<dbReference type="InterPro" id="IPR024607">
    <property type="entry name" value="Sulfatase_CS"/>
</dbReference>
<dbReference type="EMBL" id="WPIN01000002">
    <property type="protein sequence ID" value="MVM29341.1"/>
    <property type="molecule type" value="Genomic_DNA"/>
</dbReference>